<gene>
    <name evidence="1" type="primary">40</name>
    <name evidence="1" type="ORF">SEA_STEPHIG9_40</name>
</gene>
<evidence type="ECO:0000313" key="1">
    <source>
        <dbReference type="EMBL" id="QDH92991.1"/>
    </source>
</evidence>
<evidence type="ECO:0000313" key="2">
    <source>
        <dbReference type="Proteomes" id="UP000317263"/>
    </source>
</evidence>
<protein>
    <submittedName>
        <fullName evidence="1">Uncharacterized protein</fullName>
    </submittedName>
</protein>
<dbReference type="EMBL" id="MK937605">
    <property type="protein sequence ID" value="QDH92991.1"/>
    <property type="molecule type" value="Genomic_DNA"/>
</dbReference>
<proteinExistence type="predicted"/>
<name>A0A514DHA0_9CAUD</name>
<reference evidence="1 2" key="1">
    <citation type="submission" date="2019-05" db="EMBL/GenBank/DDBJ databases">
        <authorList>
            <person name="Chung H.-M."/>
            <person name="Dalia R."/>
            <person name="Diaz J."/>
            <person name="Khakhina S."/>
            <person name="Lee-Soety J.Y."/>
            <person name="Lindberg H.M."/>
            <person name="Pape-Zambito D.A."/>
            <person name="Sunnen C.N."/>
            <person name="Garlena R.A."/>
            <person name="Russell D.A."/>
            <person name="Pope W.H."/>
            <person name="Jacobs-Sera D."/>
            <person name="Hatfull G.F."/>
        </authorList>
    </citation>
    <scope>NUCLEOTIDE SEQUENCE [LARGE SCALE GENOMIC DNA]</scope>
</reference>
<dbReference type="Proteomes" id="UP000317263">
    <property type="component" value="Segment"/>
</dbReference>
<organism evidence="1 2">
    <name type="scientific">Mycobacterium phage Stephig9</name>
    <dbReference type="NCBI Taxonomy" id="2591224"/>
    <lineage>
        <taxon>Viruses</taxon>
        <taxon>Duplodnaviria</taxon>
        <taxon>Heunggongvirae</taxon>
        <taxon>Uroviricota</taxon>
        <taxon>Caudoviricetes</taxon>
        <taxon>Fromanvirus</taxon>
        <taxon>Fromanvirus astro</taxon>
    </lineage>
</organism>
<sequence>MKEYLVEVHIPAQDLEVEVLALDKESARRIALRDVTPLEVSAGYVYEAL</sequence>
<accession>A0A514DHA0</accession>